<feature type="compositionally biased region" description="Basic and acidic residues" evidence="3">
    <location>
        <begin position="265"/>
        <end position="275"/>
    </location>
</feature>
<feature type="signal peptide" evidence="4">
    <location>
        <begin position="1"/>
        <end position="25"/>
    </location>
</feature>
<protein>
    <submittedName>
        <fullName evidence="5">Tetratricopeptide repeat protein</fullName>
    </submittedName>
</protein>
<keyword evidence="1" id="KW-0802">TPR repeat</keyword>
<dbReference type="SMART" id="SM00028">
    <property type="entry name" value="TPR"/>
    <property type="match status" value="3"/>
</dbReference>
<keyword evidence="6" id="KW-1185">Reference proteome</keyword>
<evidence type="ECO:0000256" key="2">
    <source>
        <dbReference type="SAM" id="Coils"/>
    </source>
</evidence>
<dbReference type="Proteomes" id="UP000719267">
    <property type="component" value="Unassembled WGS sequence"/>
</dbReference>
<dbReference type="InterPro" id="IPR019734">
    <property type="entry name" value="TPR_rpt"/>
</dbReference>
<comment type="caution">
    <text evidence="5">The sequence shown here is derived from an EMBL/GenBank/DDBJ whole genome shotgun (WGS) entry which is preliminary data.</text>
</comment>
<dbReference type="PROSITE" id="PS50005">
    <property type="entry name" value="TPR"/>
    <property type="match status" value="2"/>
</dbReference>
<evidence type="ECO:0000313" key="6">
    <source>
        <dbReference type="Proteomes" id="UP000719267"/>
    </source>
</evidence>
<reference evidence="5 6" key="1">
    <citation type="submission" date="2021-07" db="EMBL/GenBank/DDBJ databases">
        <title>Mesonia aestuariivivens sp. nov., isolated from a tidal flat.</title>
        <authorList>
            <person name="Kim Y.-O."/>
            <person name="Yoon J.-H."/>
        </authorList>
    </citation>
    <scope>NUCLEOTIDE SEQUENCE [LARGE SCALE GENOMIC DNA]</scope>
    <source>
        <strain evidence="5 6">JHPTF-M18</strain>
    </source>
</reference>
<feature type="repeat" description="TPR" evidence="1">
    <location>
        <begin position="37"/>
        <end position="70"/>
    </location>
</feature>
<keyword evidence="2" id="KW-0175">Coiled coil</keyword>
<feature type="compositionally biased region" description="Basic and acidic residues" evidence="3">
    <location>
        <begin position="163"/>
        <end position="177"/>
    </location>
</feature>
<dbReference type="Pfam" id="PF13414">
    <property type="entry name" value="TPR_11"/>
    <property type="match status" value="2"/>
</dbReference>
<feature type="repeat" description="TPR" evidence="1">
    <location>
        <begin position="108"/>
        <end position="141"/>
    </location>
</feature>
<evidence type="ECO:0000256" key="3">
    <source>
        <dbReference type="SAM" id="MobiDB-lite"/>
    </source>
</evidence>
<feature type="chain" id="PRO_5046700774" evidence="4">
    <location>
        <begin position="26"/>
        <end position="290"/>
    </location>
</feature>
<feature type="region of interest" description="Disordered" evidence="3">
    <location>
        <begin position="149"/>
        <end position="290"/>
    </location>
</feature>
<name>A0ABS6VZG8_9FLAO</name>
<evidence type="ECO:0000313" key="5">
    <source>
        <dbReference type="EMBL" id="MBW2960254.1"/>
    </source>
</evidence>
<feature type="compositionally biased region" description="Basic and acidic residues" evidence="3">
    <location>
        <begin position="183"/>
        <end position="241"/>
    </location>
</feature>
<evidence type="ECO:0000256" key="4">
    <source>
        <dbReference type="SAM" id="SignalP"/>
    </source>
</evidence>
<feature type="coiled-coil region" evidence="2">
    <location>
        <begin position="39"/>
        <end position="66"/>
    </location>
</feature>
<gene>
    <name evidence="5" type="ORF">KW502_00390</name>
</gene>
<keyword evidence="4" id="KW-0732">Signal</keyword>
<dbReference type="PROSITE" id="PS50293">
    <property type="entry name" value="TPR_REGION"/>
    <property type="match status" value="1"/>
</dbReference>
<accession>A0ABS6VZG8</accession>
<sequence length="290" mass="33692">MKRKKMKSKFLIILIVFSTTFYAQAQNEEVKEKKTQAKILAFEAQNAMAKNEFEKAEAKYREAISKDPENAELKYNLGTVYHNKNKNTESVVRLNQSAKISESKSIKHKAFHNQGNVFMKEEKYGEAIEAYKNALRNDPTDEETRYNLALAKEKAKQQQQDQDQNKDKEEENKKNENEEGENKEDQEQNKDKKENQEGDQGKDQEENGEQNKQEKKEGEGDQEKPQPDKEQQGDKGEEGKEQSQQPVKGQMSPQQMKNLLEAMENQEKEIQDKINARRAKGQPKTTDKDW</sequence>
<evidence type="ECO:0000256" key="1">
    <source>
        <dbReference type="PROSITE-ProRule" id="PRU00339"/>
    </source>
</evidence>
<proteinExistence type="predicted"/>
<feature type="compositionally biased region" description="Polar residues" evidence="3">
    <location>
        <begin position="243"/>
        <end position="257"/>
    </location>
</feature>
<dbReference type="EMBL" id="JAHWDF010000001">
    <property type="protein sequence ID" value="MBW2960254.1"/>
    <property type="molecule type" value="Genomic_DNA"/>
</dbReference>
<organism evidence="5 6">
    <name type="scientific">Mesonia aestuariivivens</name>
    <dbReference type="NCBI Taxonomy" id="2796128"/>
    <lineage>
        <taxon>Bacteria</taxon>
        <taxon>Pseudomonadati</taxon>
        <taxon>Bacteroidota</taxon>
        <taxon>Flavobacteriia</taxon>
        <taxon>Flavobacteriales</taxon>
        <taxon>Flavobacteriaceae</taxon>
        <taxon>Mesonia</taxon>
    </lineage>
</organism>